<proteinExistence type="predicted"/>
<accession>A0AAD7FMY0</accession>
<sequence>MARSTRGRGTTRFSLVTNSLSQHCPLHWELLPWTQLWITDLSPDSVNSFTLESDCRWTRCGLGARLSQLDGLKETKFHQKITLVKTLSPTASISMAQSGFSPLVSPRVFTVLQITHLDTSAPRTGPTRWVVLMPIDLTGAGDEDLRAGRARHKRPLCLRG</sequence>
<dbReference type="Proteomes" id="UP001221757">
    <property type="component" value="Unassembled WGS sequence"/>
</dbReference>
<dbReference type="EMBL" id="JARKIE010000548">
    <property type="protein sequence ID" value="KAJ7629302.1"/>
    <property type="molecule type" value="Genomic_DNA"/>
</dbReference>
<keyword evidence="2" id="KW-1185">Reference proteome</keyword>
<reference evidence="1" key="1">
    <citation type="submission" date="2023-03" db="EMBL/GenBank/DDBJ databases">
        <title>Massive genome expansion in bonnet fungi (Mycena s.s.) driven by repeated elements and novel gene families across ecological guilds.</title>
        <authorList>
            <consortium name="Lawrence Berkeley National Laboratory"/>
            <person name="Harder C.B."/>
            <person name="Miyauchi S."/>
            <person name="Viragh M."/>
            <person name="Kuo A."/>
            <person name="Thoen E."/>
            <person name="Andreopoulos B."/>
            <person name="Lu D."/>
            <person name="Skrede I."/>
            <person name="Drula E."/>
            <person name="Henrissat B."/>
            <person name="Morin E."/>
            <person name="Kohler A."/>
            <person name="Barry K."/>
            <person name="LaButti K."/>
            <person name="Morin E."/>
            <person name="Salamov A."/>
            <person name="Lipzen A."/>
            <person name="Mereny Z."/>
            <person name="Hegedus B."/>
            <person name="Baldrian P."/>
            <person name="Stursova M."/>
            <person name="Weitz H."/>
            <person name="Taylor A."/>
            <person name="Grigoriev I.V."/>
            <person name="Nagy L.G."/>
            <person name="Martin F."/>
            <person name="Kauserud H."/>
        </authorList>
    </citation>
    <scope>NUCLEOTIDE SEQUENCE</scope>
    <source>
        <strain evidence="1">CBHHK067</strain>
    </source>
</reference>
<name>A0AAD7FMY0_MYCRO</name>
<dbReference type="AlphaFoldDB" id="A0AAD7FMY0"/>
<evidence type="ECO:0000313" key="1">
    <source>
        <dbReference type="EMBL" id="KAJ7629302.1"/>
    </source>
</evidence>
<organism evidence="1 2">
    <name type="scientific">Mycena rosella</name>
    <name type="common">Pink bonnet</name>
    <name type="synonym">Agaricus rosellus</name>
    <dbReference type="NCBI Taxonomy" id="1033263"/>
    <lineage>
        <taxon>Eukaryota</taxon>
        <taxon>Fungi</taxon>
        <taxon>Dikarya</taxon>
        <taxon>Basidiomycota</taxon>
        <taxon>Agaricomycotina</taxon>
        <taxon>Agaricomycetes</taxon>
        <taxon>Agaricomycetidae</taxon>
        <taxon>Agaricales</taxon>
        <taxon>Marasmiineae</taxon>
        <taxon>Mycenaceae</taxon>
        <taxon>Mycena</taxon>
    </lineage>
</organism>
<evidence type="ECO:0000313" key="2">
    <source>
        <dbReference type="Proteomes" id="UP001221757"/>
    </source>
</evidence>
<protein>
    <submittedName>
        <fullName evidence="1">Uncharacterized protein</fullName>
    </submittedName>
</protein>
<gene>
    <name evidence="1" type="ORF">B0H17DRAFT_550315</name>
</gene>
<comment type="caution">
    <text evidence="1">The sequence shown here is derived from an EMBL/GenBank/DDBJ whole genome shotgun (WGS) entry which is preliminary data.</text>
</comment>